<name>A0AC35GFK7_9BILA</name>
<protein>
    <submittedName>
        <fullName evidence="2">PDZ domain-containing protein</fullName>
    </submittedName>
</protein>
<dbReference type="Proteomes" id="UP000887580">
    <property type="component" value="Unplaced"/>
</dbReference>
<proteinExistence type="predicted"/>
<evidence type="ECO:0000313" key="1">
    <source>
        <dbReference type="Proteomes" id="UP000887580"/>
    </source>
</evidence>
<organism evidence="1 2">
    <name type="scientific">Panagrolaimus sp. PS1159</name>
    <dbReference type="NCBI Taxonomy" id="55785"/>
    <lineage>
        <taxon>Eukaryota</taxon>
        <taxon>Metazoa</taxon>
        <taxon>Ecdysozoa</taxon>
        <taxon>Nematoda</taxon>
        <taxon>Chromadorea</taxon>
        <taxon>Rhabditida</taxon>
        <taxon>Tylenchina</taxon>
        <taxon>Panagrolaimomorpha</taxon>
        <taxon>Panagrolaimoidea</taxon>
        <taxon>Panagrolaimidae</taxon>
        <taxon>Panagrolaimus</taxon>
    </lineage>
</organism>
<sequence>MLTKNDARSNLFDNVNIEGLKKEKFRSIKAISKQSFSGAFKFQNPFEFPRQQDKDQRDKPEVMQFKASQKLEDKKNRPSSSQQTRSKSHHSSIKINGPISLELERQITQKFGFPQPLNSKNYEMFHIEIEKPLGQYLGIQLTDSCVVHSVNRDDVDVIFGDLWLEVNEIWIEDKKHFTEMFRKMKKDANGSIKLKIKIVRLLWKQNLPDDRMPMDILPRREYKYHLALIYGIPKMHLTLALKALNGKVFVSGVSEETLGRMAFSVGDAILDVDNCMVGSITSAYELLKQNLKANGIVSCVVERADSKSANFYVLEAIRSEKNPHKEERLNKDVEKICRKEKRKNFREPDIQASKGIIKGQNSKSYKAIHVTFKATHDVVHINADINPTLLQPVPSHNVLPADTLLAPGRSAESILSELSSEEKTEDHQQEQKLSKSRPMRQKDCRLTTGTKVIKQKRSAENPADVAAGKKPSTPNDSPNESPKVTKDSDSRTKHPPTTTIAQAATTTKTTQNTDSGKKTIMTARTQTLESGKRAVTTKTTQNTDSGKKCQVSKAQSKDTDSKKKTTISNDSRKKSSTPKTKTSTSRDNSPKNSTSLR</sequence>
<evidence type="ECO:0000313" key="2">
    <source>
        <dbReference type="WBParaSite" id="PS1159_v2.g4845.t1"/>
    </source>
</evidence>
<dbReference type="WBParaSite" id="PS1159_v2.g4845.t1">
    <property type="protein sequence ID" value="PS1159_v2.g4845.t1"/>
    <property type="gene ID" value="PS1159_v2.g4845"/>
</dbReference>
<reference evidence="2" key="1">
    <citation type="submission" date="2022-11" db="UniProtKB">
        <authorList>
            <consortium name="WormBaseParasite"/>
        </authorList>
    </citation>
    <scope>IDENTIFICATION</scope>
</reference>
<accession>A0AC35GFK7</accession>